<dbReference type="PROSITE" id="PS51257">
    <property type="entry name" value="PROKAR_LIPOPROTEIN"/>
    <property type="match status" value="1"/>
</dbReference>
<dbReference type="EMBL" id="JAVYAA010000001">
    <property type="protein sequence ID" value="MDT8974691.1"/>
    <property type="molecule type" value="Genomic_DNA"/>
</dbReference>
<name>A0AAJ2JRX7_9BACL</name>
<dbReference type="Proteomes" id="UP001250538">
    <property type="component" value="Unassembled WGS sequence"/>
</dbReference>
<keyword evidence="2" id="KW-1185">Reference proteome</keyword>
<proteinExistence type="predicted"/>
<evidence type="ECO:0000313" key="2">
    <source>
        <dbReference type="Proteomes" id="UP001250538"/>
    </source>
</evidence>
<gene>
    <name evidence="1" type="ORF">RQP50_00375</name>
</gene>
<protein>
    <submittedName>
        <fullName evidence="1">Uncharacterized protein</fullName>
    </submittedName>
</protein>
<accession>A0AAJ2JRX7</accession>
<comment type="caution">
    <text evidence="1">The sequence shown here is derived from an EMBL/GenBank/DDBJ whole genome shotgun (WGS) entry which is preliminary data.</text>
</comment>
<organism evidence="1 2">
    <name type="scientific">Paenibacillus suaedae</name>
    <dbReference type="NCBI Taxonomy" id="3077233"/>
    <lineage>
        <taxon>Bacteria</taxon>
        <taxon>Bacillati</taxon>
        <taxon>Bacillota</taxon>
        <taxon>Bacilli</taxon>
        <taxon>Bacillales</taxon>
        <taxon>Paenibacillaceae</taxon>
        <taxon>Paenibacillus</taxon>
    </lineage>
</organism>
<reference evidence="2" key="1">
    <citation type="submission" date="2023-09" db="EMBL/GenBank/DDBJ databases">
        <title>Paenibacillus sp. chi10 Genome sequencing and assembly.</title>
        <authorList>
            <person name="Kim I."/>
        </authorList>
    </citation>
    <scope>NUCLEOTIDE SEQUENCE [LARGE SCALE GENOMIC DNA]</scope>
    <source>
        <strain evidence="2">chi10</strain>
    </source>
</reference>
<dbReference type="AlphaFoldDB" id="A0AAJ2JRX7"/>
<evidence type="ECO:0000313" key="1">
    <source>
        <dbReference type="EMBL" id="MDT8974691.1"/>
    </source>
</evidence>
<dbReference type="RefSeq" id="WP_072727552.1">
    <property type="nucleotide sequence ID" value="NZ_JAVYAA010000001.1"/>
</dbReference>
<sequence length="162" mass="17920">MKKIMVAIIVLMLLGCQSLKPDQSMASSTGGALSTMTSIEKGLFSVQISLPKKVGINEEFTVKADFKKETEQKFSITSRNQLFVYLIKDSSGKQINSYAVTDGGVIRDLSGETVISENYKYRIKKPGIYEISAVAEFTVNKDGSSKSYTIETDHKKIEVTEE</sequence>